<evidence type="ECO:0000259" key="6">
    <source>
        <dbReference type="Pfam" id="PF19278"/>
    </source>
</evidence>
<feature type="compositionally biased region" description="Basic and acidic residues" evidence="2">
    <location>
        <begin position="1240"/>
        <end position="1253"/>
    </location>
</feature>
<protein>
    <submittedName>
        <fullName evidence="7">Hydantoinase/oxoprolinase</fullName>
    </submittedName>
</protein>
<dbReference type="InterPro" id="IPR049517">
    <property type="entry name" value="ACX-like_C"/>
</dbReference>
<dbReference type="AlphaFoldDB" id="Q11LC3"/>
<dbReference type="HOGENOM" id="CLU_002157_2_0_5"/>
<evidence type="ECO:0000259" key="3">
    <source>
        <dbReference type="Pfam" id="PF01968"/>
    </source>
</evidence>
<feature type="domain" description="Hydantoinase/oxoprolinase N-terminal" evidence="5">
    <location>
        <begin position="14"/>
        <end position="189"/>
    </location>
</feature>
<dbReference type="InterPro" id="IPR008040">
    <property type="entry name" value="Hydant_A_N"/>
</dbReference>
<dbReference type="Pfam" id="PF01968">
    <property type="entry name" value="Hydantoinase_A"/>
    <property type="match status" value="1"/>
</dbReference>
<evidence type="ECO:0000259" key="5">
    <source>
        <dbReference type="Pfam" id="PF05378"/>
    </source>
</evidence>
<dbReference type="PANTHER" id="PTHR11365">
    <property type="entry name" value="5-OXOPROLINASE RELATED"/>
    <property type="match status" value="1"/>
</dbReference>
<dbReference type="STRING" id="266779.Meso_0398"/>
<dbReference type="InterPro" id="IPR003692">
    <property type="entry name" value="Hydantoinase_B"/>
</dbReference>
<evidence type="ECO:0000313" key="7">
    <source>
        <dbReference type="EMBL" id="ABG61802.1"/>
    </source>
</evidence>
<sequence>MQKVTTMPKKFRCAFDIGGTFTDFVLLNTVTGEVSLHKRLSMADDPAGNALDGIRDLLQRAGSDFSEIAEIVHGSTIVTNLVIERKGARTALLTTRGFRDILETGTEQRYDIHDIFLRFPEAMVPRSRRIEISERIGADGHVVRPIDLDEVEAATARAVEDGVESIAIVFLHAYRNPQHEKLAAERIRAAFPGLYVTTSSEVGAEIREYERTTTTVANAYAQPAVAPYLEKLVDRLQEAGFSGQFLMMQSSGYLASVDMAKRLPVRLLESGPAGGALAAAHFGAQIGHGDLIAFDMGGTTAKACLIQNGRPDIAPMLEAAREHRFTKGSGIPIRSPVVDLIEIGAGGGSIAGFDELGLLKVGPQSAGATPGPACYGRGGGDPTVSDANLLLGYLGADSFLGGSMKLDVAAAERAFQTISSATPRSSAEAAWDVYNVVCENMAGAARVHVVEKGRDPRDFALMAFGGAGPAHAVRVAKAIGIERVIIPPACGAASALGFLSGAVAHEAVRSMPVALSKADWPFVNRALRELEAEGIELLQTAGLTSEQVTIIREAEIRILGQIHNIRIMLPEGDLDVAQVPRLADAFAATYSRLYGRAPISLNLEILSLRVTVKGPERPLGRTHLAKAASDEAGQTARPVWFPEFREYRQTPVFKRGALQTGQRIEGPAIIEEAEATTVIAPGDVVEVDTFGNMVVSVALEKDKSMRRPAAQDPDAVAAWLREDAASLEILWSRLVTISEECWQTVIRMAFSLIIGESQDFACEILDENGNSLAHSPRAMPVFNISLMTTVKSLLEVYPKETLKPGDVLITNDPWNCAGHLFDIAIVTPVFHGGRIVAFLGSIGHVTDIGGTKDRPRAREIYDEGLQIPPMKLYAAGVRNDDLVRIVTQNVRHAQQVVGDIEALVTANALGAARLSEFMSEYGFTTLAPLVDVIQQKAEDAVRAEIRAVPNGTYSSEVKFSVSDRDLTIPIKIDVHEDSIEVDFEGCPEQLEYGGANCTMTVTRAETLFALKCIFSPKIRASAGCYKPFTVRAPEGSLLNCTRPAAVALRRLTMWQFVGAIFRTLCEAIPHKVQAYTALPTLIDLYGKRDDGELMNDHLFLGGGQGASARQDGKSGMIWPTSAAATSIEMVEARLPVLVEEKILVRDSGGAGQYRGGLGQRIKLRRTAGEQPFYVNVYPEGSYVSSAGLLGGGSGGKMRAFLHTADGKSEEYLSGKAIRLTSEAELVEILVGGGAGYGQPADRDPQLAARDIHEGYTSSRQAPGKDCTVQQPKGRAVA</sequence>
<feature type="domain" description="Acetophenone carboxylase-like C-terminal" evidence="6">
    <location>
        <begin position="523"/>
        <end position="690"/>
    </location>
</feature>
<dbReference type="eggNOG" id="COG0145">
    <property type="taxonomic scope" value="Bacteria"/>
</dbReference>
<proteinExistence type="inferred from homology"/>
<accession>Q11LC3</accession>
<evidence type="ECO:0000259" key="4">
    <source>
        <dbReference type="Pfam" id="PF02538"/>
    </source>
</evidence>
<name>Q11LC3_CHESB</name>
<gene>
    <name evidence="7" type="ordered locus">Meso_0398</name>
</gene>
<dbReference type="Pfam" id="PF02538">
    <property type="entry name" value="Hydantoinase_B"/>
    <property type="match status" value="1"/>
</dbReference>
<dbReference type="GO" id="GO:0006749">
    <property type="term" value="P:glutathione metabolic process"/>
    <property type="evidence" value="ECO:0007669"/>
    <property type="project" value="TreeGrafter"/>
</dbReference>
<feature type="region of interest" description="Disordered" evidence="2">
    <location>
        <begin position="1235"/>
        <end position="1277"/>
    </location>
</feature>
<feature type="domain" description="Hydantoinase A/oxoprolinase" evidence="3">
    <location>
        <begin position="211"/>
        <end position="505"/>
    </location>
</feature>
<evidence type="ECO:0000256" key="2">
    <source>
        <dbReference type="SAM" id="MobiDB-lite"/>
    </source>
</evidence>
<dbReference type="KEGG" id="mes:Meso_0398"/>
<dbReference type="PANTHER" id="PTHR11365:SF23">
    <property type="entry name" value="HYPOTHETICAL 5-OXOPROLINASE (EUROFUNG)-RELATED"/>
    <property type="match status" value="1"/>
</dbReference>
<dbReference type="InterPro" id="IPR043129">
    <property type="entry name" value="ATPase_NBD"/>
</dbReference>
<evidence type="ECO:0000256" key="1">
    <source>
        <dbReference type="ARBA" id="ARBA00010403"/>
    </source>
</evidence>
<dbReference type="GO" id="GO:0017168">
    <property type="term" value="F:5-oxoprolinase (ATP-hydrolyzing) activity"/>
    <property type="evidence" value="ECO:0007669"/>
    <property type="project" value="TreeGrafter"/>
</dbReference>
<dbReference type="Pfam" id="PF19278">
    <property type="entry name" value="Hydant_A_C"/>
    <property type="match status" value="1"/>
</dbReference>
<dbReference type="SUPFAM" id="SSF53067">
    <property type="entry name" value="Actin-like ATPase domain"/>
    <property type="match status" value="1"/>
</dbReference>
<dbReference type="InterPro" id="IPR045079">
    <property type="entry name" value="Oxoprolinase-like"/>
</dbReference>
<dbReference type="EMBL" id="CP000390">
    <property type="protein sequence ID" value="ABG61802.1"/>
    <property type="molecule type" value="Genomic_DNA"/>
</dbReference>
<dbReference type="Pfam" id="PF05378">
    <property type="entry name" value="Hydant_A_N"/>
    <property type="match status" value="1"/>
</dbReference>
<comment type="similarity">
    <text evidence="1">Belongs to the oxoprolinase family.</text>
</comment>
<reference evidence="7" key="1">
    <citation type="submission" date="2006-06" db="EMBL/GenBank/DDBJ databases">
        <title>Complete sequence of chromosome of Chelativorans sp. BNC1.</title>
        <authorList>
            <consortium name="US DOE Joint Genome Institute"/>
            <person name="Copeland A."/>
            <person name="Lucas S."/>
            <person name="Lapidus A."/>
            <person name="Barry K."/>
            <person name="Detter J.C."/>
            <person name="Glavina del Rio T."/>
            <person name="Hammon N."/>
            <person name="Israni S."/>
            <person name="Dalin E."/>
            <person name="Tice H."/>
            <person name="Pitluck S."/>
            <person name="Chertkov O."/>
            <person name="Brettin T."/>
            <person name="Bruce D."/>
            <person name="Han C."/>
            <person name="Tapia R."/>
            <person name="Gilna P."/>
            <person name="Schmutz J."/>
            <person name="Larimer F."/>
            <person name="Land M."/>
            <person name="Hauser L."/>
            <person name="Kyrpides N."/>
            <person name="Mikhailova N."/>
            <person name="Richardson P."/>
        </authorList>
    </citation>
    <scope>NUCLEOTIDE SEQUENCE</scope>
    <source>
        <strain evidence="7">BNC1</strain>
    </source>
</reference>
<dbReference type="InterPro" id="IPR002821">
    <property type="entry name" value="Hydantoinase_A"/>
</dbReference>
<dbReference type="eggNOG" id="COG0146">
    <property type="taxonomic scope" value="Bacteria"/>
</dbReference>
<dbReference type="GO" id="GO:0005829">
    <property type="term" value="C:cytosol"/>
    <property type="evidence" value="ECO:0007669"/>
    <property type="project" value="TreeGrafter"/>
</dbReference>
<feature type="domain" description="Hydantoinase B/oxoprolinase" evidence="4">
    <location>
        <begin position="723"/>
        <end position="1239"/>
    </location>
</feature>
<organism evidence="7">
    <name type="scientific">Chelativorans sp. (strain BNC1)</name>
    <dbReference type="NCBI Taxonomy" id="266779"/>
    <lineage>
        <taxon>Bacteria</taxon>
        <taxon>Pseudomonadati</taxon>
        <taxon>Pseudomonadota</taxon>
        <taxon>Alphaproteobacteria</taxon>
        <taxon>Hyphomicrobiales</taxon>
        <taxon>Phyllobacteriaceae</taxon>
        <taxon>Chelativorans</taxon>
    </lineage>
</organism>